<keyword evidence="1" id="KW-0812">Transmembrane</keyword>
<evidence type="ECO:0000313" key="4">
    <source>
        <dbReference type="Proteomes" id="UP000278962"/>
    </source>
</evidence>
<keyword evidence="1" id="KW-0472">Membrane</keyword>
<evidence type="ECO:0000259" key="2">
    <source>
        <dbReference type="Pfam" id="PF09990"/>
    </source>
</evidence>
<keyword evidence="1" id="KW-1133">Transmembrane helix</keyword>
<dbReference type="RefSeq" id="WP_121255115.1">
    <property type="nucleotide sequence ID" value="NZ_RBIL01000002.1"/>
</dbReference>
<dbReference type="AlphaFoldDB" id="A0A660KZ29"/>
<feature type="transmembrane region" description="Helical" evidence="1">
    <location>
        <begin position="38"/>
        <end position="57"/>
    </location>
</feature>
<gene>
    <name evidence="3" type="ORF">C8N24_4964</name>
</gene>
<feature type="domain" description="DUF2231" evidence="2">
    <location>
        <begin position="30"/>
        <end position="166"/>
    </location>
</feature>
<dbReference type="Pfam" id="PF09990">
    <property type="entry name" value="DUF2231"/>
    <property type="match status" value="1"/>
</dbReference>
<keyword evidence="4" id="KW-1185">Reference proteome</keyword>
<organism evidence="3 4">
    <name type="scientific">Solirubrobacter pauli</name>
    <dbReference type="NCBI Taxonomy" id="166793"/>
    <lineage>
        <taxon>Bacteria</taxon>
        <taxon>Bacillati</taxon>
        <taxon>Actinomycetota</taxon>
        <taxon>Thermoleophilia</taxon>
        <taxon>Solirubrobacterales</taxon>
        <taxon>Solirubrobacteraceae</taxon>
        <taxon>Solirubrobacter</taxon>
    </lineage>
</organism>
<protein>
    <recommendedName>
        <fullName evidence="2">DUF2231 domain-containing protein</fullName>
    </recommendedName>
</protein>
<reference evidence="3 4" key="1">
    <citation type="submission" date="2018-10" db="EMBL/GenBank/DDBJ databases">
        <title>Genomic Encyclopedia of Archaeal and Bacterial Type Strains, Phase II (KMG-II): from individual species to whole genera.</title>
        <authorList>
            <person name="Goeker M."/>
        </authorList>
    </citation>
    <scope>NUCLEOTIDE SEQUENCE [LARGE SCALE GENOMIC DNA]</scope>
    <source>
        <strain evidence="3 4">DSM 14954</strain>
    </source>
</reference>
<feature type="transmembrane region" description="Helical" evidence="1">
    <location>
        <begin position="108"/>
        <end position="127"/>
    </location>
</feature>
<comment type="caution">
    <text evidence="3">The sequence shown here is derived from an EMBL/GenBank/DDBJ whole genome shotgun (WGS) entry which is preliminary data.</text>
</comment>
<dbReference type="Proteomes" id="UP000278962">
    <property type="component" value="Unassembled WGS sequence"/>
</dbReference>
<feature type="transmembrane region" description="Helical" evidence="1">
    <location>
        <begin position="66"/>
        <end position="88"/>
    </location>
</feature>
<evidence type="ECO:0000313" key="3">
    <source>
        <dbReference type="EMBL" id="RKQ86947.1"/>
    </source>
</evidence>
<dbReference type="EMBL" id="RBIL01000002">
    <property type="protein sequence ID" value="RKQ86947.1"/>
    <property type="molecule type" value="Genomic_DNA"/>
</dbReference>
<sequence length="174" mass="18322">MELRTQKTVIAVAAVLSLVLWPVQISSAFGLPAHPLLLHVPVVFVPILGIAVLVGIAKPSLFGTPLAAFAVVTLAATLLTVGAGEAFLESQPRLEGNPKMKDHEGAGETVRFCMVLLTAALVGLLYVKHRVVTTILKVLAVLLALSAAGFTIRAGHLGSSLVWEDQEQLTESSK</sequence>
<dbReference type="OrthoDB" id="3830771at2"/>
<evidence type="ECO:0000256" key="1">
    <source>
        <dbReference type="SAM" id="Phobius"/>
    </source>
</evidence>
<dbReference type="InterPro" id="IPR019251">
    <property type="entry name" value="DUF2231_TM"/>
</dbReference>
<feature type="transmembrane region" description="Helical" evidence="1">
    <location>
        <begin position="134"/>
        <end position="152"/>
    </location>
</feature>
<accession>A0A660KZ29</accession>
<name>A0A660KZ29_9ACTN</name>
<proteinExistence type="predicted"/>